<dbReference type="RefSeq" id="WP_352888840.1">
    <property type="nucleotide sequence ID" value="NZ_JBEPIJ010000007.1"/>
</dbReference>
<evidence type="ECO:0008006" key="4">
    <source>
        <dbReference type="Google" id="ProtNLM"/>
    </source>
</evidence>
<accession>A0ABV2A9K2</accession>
<feature type="transmembrane region" description="Helical" evidence="1">
    <location>
        <begin position="356"/>
        <end position="375"/>
    </location>
</feature>
<feature type="transmembrane region" description="Helical" evidence="1">
    <location>
        <begin position="194"/>
        <end position="211"/>
    </location>
</feature>
<protein>
    <recommendedName>
        <fullName evidence="4">O-antigen ligase</fullName>
    </recommendedName>
</protein>
<gene>
    <name evidence="2" type="ORF">ABSH63_07980</name>
</gene>
<organism evidence="2 3">
    <name type="scientific">Sinimarinibacterium thermocellulolyticum</name>
    <dbReference type="NCBI Taxonomy" id="3170016"/>
    <lineage>
        <taxon>Bacteria</taxon>
        <taxon>Pseudomonadati</taxon>
        <taxon>Pseudomonadota</taxon>
        <taxon>Gammaproteobacteria</taxon>
        <taxon>Nevskiales</taxon>
        <taxon>Nevskiaceae</taxon>
        <taxon>Sinimarinibacterium</taxon>
    </lineage>
</organism>
<evidence type="ECO:0000256" key="1">
    <source>
        <dbReference type="SAM" id="Phobius"/>
    </source>
</evidence>
<comment type="caution">
    <text evidence="2">The sequence shown here is derived from an EMBL/GenBank/DDBJ whole genome shotgun (WGS) entry which is preliminary data.</text>
</comment>
<feature type="transmembrane region" description="Helical" evidence="1">
    <location>
        <begin position="245"/>
        <end position="261"/>
    </location>
</feature>
<dbReference type="Proteomes" id="UP001465331">
    <property type="component" value="Unassembled WGS sequence"/>
</dbReference>
<dbReference type="InterPro" id="IPR051533">
    <property type="entry name" value="WaaL-like"/>
</dbReference>
<evidence type="ECO:0000313" key="3">
    <source>
        <dbReference type="Proteomes" id="UP001465331"/>
    </source>
</evidence>
<proteinExistence type="predicted"/>
<dbReference type="EMBL" id="JBEPIJ010000007">
    <property type="protein sequence ID" value="MES0873937.1"/>
    <property type="molecule type" value="Genomic_DNA"/>
</dbReference>
<reference evidence="2 3" key="1">
    <citation type="submission" date="2024-06" db="EMBL/GenBank/DDBJ databases">
        <authorList>
            <person name="Li Z."/>
            <person name="Jiang Y."/>
        </authorList>
    </citation>
    <scope>NUCLEOTIDE SEQUENCE [LARGE SCALE GENOMIC DNA]</scope>
    <source>
        <strain evidence="2 3">HSW-8</strain>
    </source>
</reference>
<feature type="transmembrane region" description="Helical" evidence="1">
    <location>
        <begin position="114"/>
        <end position="130"/>
    </location>
</feature>
<sequence>MKPLIDAPPVKAVTPDMPLLALVAGVWWLLGIVDSALPQLQMALFGGTVPIRGALLDMLFLGLLGLLALRRGSLPPAPRALGAATAAFGAYLFVELLFLHARRDTAILGLVTDYYRYYFFLLLLPFAYYAQSVIDARQLLRALLFAFVPLAWLGLAQHFGGDPLLPTSSADGRFQVFAWAFQGEVRAFSLFNSGWSFGHYAVLAATCAAFLAAEPQARAHTRWLCQVLIVVALVCVYASHTRTVFLVAVAAAAATLLLVRARRRGTLDAASISMPLAFAAVGYFVAHGAQGIVQWLGLGDARLFATGSIEARWDAWAEYGARWLQGSWAELWFGLGIGQHDSGMLYSESTVLIDNMLIAIGAQLGLVGVVLWLVMMWQIWRMVLRRAQEQDSALHWGIAAMWAAWPLSLTFSASSLYYGLLAVGTVLTRAASRADSVVYNDAELAQAVHHGVGDQAVTGHAWVRVVRQK</sequence>
<keyword evidence="1" id="KW-1133">Transmembrane helix</keyword>
<feature type="transmembrane region" description="Helical" evidence="1">
    <location>
        <begin position="51"/>
        <end position="69"/>
    </location>
</feature>
<dbReference type="PANTHER" id="PTHR37422">
    <property type="entry name" value="TEICHURONIC ACID BIOSYNTHESIS PROTEIN TUAE"/>
    <property type="match status" value="1"/>
</dbReference>
<feature type="transmembrane region" description="Helical" evidence="1">
    <location>
        <begin position="273"/>
        <end position="293"/>
    </location>
</feature>
<feature type="transmembrane region" description="Helical" evidence="1">
    <location>
        <begin position="396"/>
        <end position="418"/>
    </location>
</feature>
<keyword evidence="1" id="KW-0812">Transmembrane</keyword>
<feature type="transmembrane region" description="Helical" evidence="1">
    <location>
        <begin position="81"/>
        <end position="102"/>
    </location>
</feature>
<keyword evidence="1" id="KW-0472">Membrane</keyword>
<evidence type="ECO:0000313" key="2">
    <source>
        <dbReference type="EMBL" id="MES0873937.1"/>
    </source>
</evidence>
<dbReference type="PANTHER" id="PTHR37422:SF13">
    <property type="entry name" value="LIPOPOLYSACCHARIDE BIOSYNTHESIS PROTEIN PA4999-RELATED"/>
    <property type="match status" value="1"/>
</dbReference>
<feature type="transmembrane region" description="Helical" evidence="1">
    <location>
        <begin position="142"/>
        <end position="160"/>
    </location>
</feature>
<keyword evidence="3" id="KW-1185">Reference proteome</keyword>
<name>A0ABV2A9K2_9GAMM</name>